<accession>A0AAX6H3J2</accession>
<dbReference type="AlphaFoldDB" id="A0AAX6H3J2"/>
<reference evidence="2" key="1">
    <citation type="journal article" date="2023" name="GigaByte">
        <title>Genome assembly of the bearded iris, Iris pallida Lam.</title>
        <authorList>
            <person name="Bruccoleri R.E."/>
            <person name="Oakeley E.J."/>
            <person name="Faust A.M.E."/>
            <person name="Altorfer M."/>
            <person name="Dessus-Babus S."/>
            <person name="Burckhardt D."/>
            <person name="Oertli M."/>
            <person name="Naumann U."/>
            <person name="Petersen F."/>
            <person name="Wong J."/>
        </authorList>
    </citation>
    <scope>NUCLEOTIDE SEQUENCE</scope>
    <source>
        <strain evidence="2">GSM-AAB239-AS_SAM_17_03QT</strain>
    </source>
</reference>
<keyword evidence="3" id="KW-1185">Reference proteome</keyword>
<name>A0AAX6H3J2_IRIPA</name>
<dbReference type="Proteomes" id="UP001140949">
    <property type="component" value="Unassembled WGS sequence"/>
</dbReference>
<gene>
    <name evidence="2" type="ORF">M6B38_331105</name>
</gene>
<evidence type="ECO:0000313" key="2">
    <source>
        <dbReference type="EMBL" id="KAJ6835373.1"/>
    </source>
</evidence>
<organism evidence="2 3">
    <name type="scientific">Iris pallida</name>
    <name type="common">Sweet iris</name>
    <dbReference type="NCBI Taxonomy" id="29817"/>
    <lineage>
        <taxon>Eukaryota</taxon>
        <taxon>Viridiplantae</taxon>
        <taxon>Streptophyta</taxon>
        <taxon>Embryophyta</taxon>
        <taxon>Tracheophyta</taxon>
        <taxon>Spermatophyta</taxon>
        <taxon>Magnoliopsida</taxon>
        <taxon>Liliopsida</taxon>
        <taxon>Asparagales</taxon>
        <taxon>Iridaceae</taxon>
        <taxon>Iridoideae</taxon>
        <taxon>Irideae</taxon>
        <taxon>Iris</taxon>
    </lineage>
</organism>
<dbReference type="EMBL" id="JANAVB010013400">
    <property type="protein sequence ID" value="KAJ6835373.1"/>
    <property type="molecule type" value="Genomic_DNA"/>
</dbReference>
<feature type="compositionally biased region" description="Basic and acidic residues" evidence="1">
    <location>
        <begin position="37"/>
        <end position="50"/>
    </location>
</feature>
<sequence>MAIPTCSSSSTLVLDSEFNSSPRERSIENFKLSGTSDRSRTRGDGVRSLRAESLSQN</sequence>
<protein>
    <submittedName>
        <fullName evidence="2">Uncharacterized protein</fullName>
    </submittedName>
</protein>
<evidence type="ECO:0000256" key="1">
    <source>
        <dbReference type="SAM" id="MobiDB-lite"/>
    </source>
</evidence>
<proteinExistence type="predicted"/>
<comment type="caution">
    <text evidence="2">The sequence shown here is derived from an EMBL/GenBank/DDBJ whole genome shotgun (WGS) entry which is preliminary data.</text>
</comment>
<feature type="compositionally biased region" description="Polar residues" evidence="1">
    <location>
        <begin position="1"/>
        <end position="21"/>
    </location>
</feature>
<reference evidence="2" key="2">
    <citation type="submission" date="2023-04" db="EMBL/GenBank/DDBJ databases">
        <authorList>
            <person name="Bruccoleri R.E."/>
            <person name="Oakeley E.J."/>
            <person name="Faust A.-M."/>
            <person name="Dessus-Babus S."/>
            <person name="Altorfer M."/>
            <person name="Burckhardt D."/>
            <person name="Oertli M."/>
            <person name="Naumann U."/>
            <person name="Petersen F."/>
            <person name="Wong J."/>
        </authorList>
    </citation>
    <scope>NUCLEOTIDE SEQUENCE</scope>
    <source>
        <strain evidence="2">GSM-AAB239-AS_SAM_17_03QT</strain>
        <tissue evidence="2">Leaf</tissue>
    </source>
</reference>
<evidence type="ECO:0000313" key="3">
    <source>
        <dbReference type="Proteomes" id="UP001140949"/>
    </source>
</evidence>
<feature type="region of interest" description="Disordered" evidence="1">
    <location>
        <begin position="1"/>
        <end position="57"/>
    </location>
</feature>